<feature type="region of interest" description="Disordered" evidence="1">
    <location>
        <begin position="490"/>
        <end position="517"/>
    </location>
</feature>
<dbReference type="InterPro" id="IPR051489">
    <property type="entry name" value="ADAM_Metalloproteinase"/>
</dbReference>
<dbReference type="Proteomes" id="UP001164746">
    <property type="component" value="Chromosome 6"/>
</dbReference>
<dbReference type="Pfam" id="PF21299">
    <property type="entry name" value="ADAM10_Cys-rich"/>
    <property type="match status" value="1"/>
</dbReference>
<name>A0ABY7EGB7_MYAAR</name>
<dbReference type="PANTHER" id="PTHR45702">
    <property type="entry name" value="ADAM10/ADAM17 METALLOPEPTIDASE FAMILY MEMBER"/>
    <property type="match status" value="1"/>
</dbReference>
<accession>A0ABY7EGB7</accession>
<evidence type="ECO:0000313" key="3">
    <source>
        <dbReference type="EMBL" id="WAR07703.1"/>
    </source>
</evidence>
<reference evidence="3" key="1">
    <citation type="submission" date="2022-11" db="EMBL/GenBank/DDBJ databases">
        <title>Centuries of genome instability and evolution in soft-shell clam transmissible cancer (bioRxiv).</title>
        <authorList>
            <person name="Hart S.F.M."/>
            <person name="Yonemitsu M.A."/>
            <person name="Giersch R.M."/>
            <person name="Beal B.F."/>
            <person name="Arriagada G."/>
            <person name="Davis B.W."/>
            <person name="Ostrander E.A."/>
            <person name="Goff S.P."/>
            <person name="Metzger M.J."/>
        </authorList>
    </citation>
    <scope>NUCLEOTIDE SEQUENCE</scope>
    <source>
        <strain evidence="3">MELC-2E11</strain>
        <tissue evidence="3">Siphon/mantle</tissue>
    </source>
</reference>
<sequence length="534" mass="60255">MVFVRAVKCIVTSFQIVLISDILAARLSYQDEQRWRFKPIYYSREELQLNYTRYKSHNTSFNISFHAHNRDFTMHFLKSHPSNMEDTVNENHTRSTSYETSVLVGQVTGLQDSLVTCTVENGILQGIISSKREETFYILPTIWVLKRPIIFSSRFFITAVHQKPSPVLYIITDDFLDHYYSDNEILDYSYTDGDNNYPAVGEMPSSTQTYHCLSVLFTARSITQGLTPVPIYGLGYTPNDESPNTGICSTKNVAFVNLYVSEKVPYQPNMRTKLVFSHEVAHAFGAPHDNDETACGEYTVLSKPDAGYFLMHEVAVTVQVKGRAVVVIPAGKTKTSPCISTHNDLALAQFPELNNILKTIAERDKWQETSIRLPVGTPCDRMTGYCDVFQRCRGVDPDTPLTNFERCFEQGKECGSLFLDFLSSEIGALILATVTGVLITLALVKCLTVHTKSSNPDLELKHPHRSVRESVTSVRYSVVHMGDSVRTSVSHMGRSMRNSFRSSLRRGRALSRQNSQVVQELENLSPEDDNLFEA</sequence>
<dbReference type="PANTHER" id="PTHR45702:SF2">
    <property type="entry name" value="KUZBANIAN, ISOFORM A"/>
    <property type="match status" value="1"/>
</dbReference>
<dbReference type="InterPro" id="IPR049038">
    <property type="entry name" value="ADAM10_Cys-rich"/>
</dbReference>
<dbReference type="Pfam" id="PF13574">
    <property type="entry name" value="Reprolysin_2"/>
    <property type="match status" value="1"/>
</dbReference>
<evidence type="ECO:0000313" key="4">
    <source>
        <dbReference type="Proteomes" id="UP001164746"/>
    </source>
</evidence>
<protein>
    <submittedName>
        <fullName evidence="3">ADA10-like protein</fullName>
    </submittedName>
</protein>
<feature type="domain" description="ADAM10 cysteine-rich" evidence="2">
    <location>
        <begin position="333"/>
        <end position="393"/>
    </location>
</feature>
<proteinExistence type="predicted"/>
<dbReference type="Gene3D" id="3.40.390.10">
    <property type="entry name" value="Collagenase (Catalytic Domain)"/>
    <property type="match status" value="1"/>
</dbReference>
<dbReference type="SUPFAM" id="SSF55486">
    <property type="entry name" value="Metalloproteases ('zincins'), catalytic domain"/>
    <property type="match status" value="1"/>
</dbReference>
<dbReference type="InterPro" id="IPR024079">
    <property type="entry name" value="MetalloPept_cat_dom_sf"/>
</dbReference>
<gene>
    <name evidence="3" type="ORF">MAR_017661</name>
</gene>
<evidence type="ECO:0000256" key="1">
    <source>
        <dbReference type="SAM" id="MobiDB-lite"/>
    </source>
</evidence>
<organism evidence="3 4">
    <name type="scientific">Mya arenaria</name>
    <name type="common">Soft-shell clam</name>
    <dbReference type="NCBI Taxonomy" id="6604"/>
    <lineage>
        <taxon>Eukaryota</taxon>
        <taxon>Metazoa</taxon>
        <taxon>Spiralia</taxon>
        <taxon>Lophotrochozoa</taxon>
        <taxon>Mollusca</taxon>
        <taxon>Bivalvia</taxon>
        <taxon>Autobranchia</taxon>
        <taxon>Heteroconchia</taxon>
        <taxon>Euheterodonta</taxon>
        <taxon>Imparidentia</taxon>
        <taxon>Neoheterodontei</taxon>
        <taxon>Myida</taxon>
        <taxon>Myoidea</taxon>
        <taxon>Myidae</taxon>
        <taxon>Mya</taxon>
    </lineage>
</organism>
<evidence type="ECO:0000259" key="2">
    <source>
        <dbReference type="Pfam" id="PF21299"/>
    </source>
</evidence>
<keyword evidence="4" id="KW-1185">Reference proteome</keyword>
<dbReference type="EMBL" id="CP111017">
    <property type="protein sequence ID" value="WAR07703.1"/>
    <property type="molecule type" value="Genomic_DNA"/>
</dbReference>